<name>A0ABN8FDX3_9BACT</name>
<accession>A0ABN8FDX3</accession>
<reference evidence="1" key="1">
    <citation type="submission" date="2021-12" db="EMBL/GenBank/DDBJ databases">
        <authorList>
            <person name="Rodrigo-Torres L."/>
            <person name="Arahal R. D."/>
            <person name="Lucena T."/>
        </authorList>
    </citation>
    <scope>NUCLEOTIDE SEQUENCE</scope>
    <source>
        <strain evidence="1">CECT 8419</strain>
    </source>
</reference>
<comment type="caution">
    <text evidence="1">The sequence shown here is derived from an EMBL/GenBank/DDBJ whole genome shotgun (WGS) entry which is preliminary data.</text>
</comment>
<evidence type="ECO:0000313" key="1">
    <source>
        <dbReference type="EMBL" id="CAH1002580.1"/>
    </source>
</evidence>
<keyword evidence="2" id="KW-1185">Reference proteome</keyword>
<sequence>MADCNWKKLTRALFQTCETNFLLVCLILI</sequence>
<dbReference type="EMBL" id="CAKLPZ010000006">
    <property type="protein sequence ID" value="CAH1002580.1"/>
    <property type="molecule type" value="Genomic_DNA"/>
</dbReference>
<protein>
    <submittedName>
        <fullName evidence="1">Uncharacterized protein</fullName>
    </submittedName>
</protein>
<dbReference type="Proteomes" id="UP000837803">
    <property type="component" value="Unassembled WGS sequence"/>
</dbReference>
<proteinExistence type="predicted"/>
<organism evidence="1 2">
    <name type="scientific">Neolewinella maritima</name>
    <dbReference type="NCBI Taxonomy" id="1383882"/>
    <lineage>
        <taxon>Bacteria</taxon>
        <taxon>Pseudomonadati</taxon>
        <taxon>Bacteroidota</taxon>
        <taxon>Saprospiria</taxon>
        <taxon>Saprospirales</taxon>
        <taxon>Lewinellaceae</taxon>
        <taxon>Neolewinella</taxon>
    </lineage>
</organism>
<gene>
    <name evidence="1" type="ORF">LEM8419_03454</name>
</gene>
<evidence type="ECO:0000313" key="2">
    <source>
        <dbReference type="Proteomes" id="UP000837803"/>
    </source>
</evidence>